<dbReference type="InterPro" id="IPR046992">
    <property type="entry name" value="RBD1_RGS14"/>
</dbReference>
<comment type="caution">
    <text evidence="9">The sequence shown here is derived from an EMBL/GenBank/DDBJ whole genome shotgun (WGS) entry which is preliminary data.</text>
</comment>
<organism evidence="9 10">
    <name type="scientific">Hymenochirus boettgeri</name>
    <name type="common">Congo dwarf clawed frog</name>
    <dbReference type="NCBI Taxonomy" id="247094"/>
    <lineage>
        <taxon>Eukaryota</taxon>
        <taxon>Metazoa</taxon>
        <taxon>Chordata</taxon>
        <taxon>Craniata</taxon>
        <taxon>Vertebrata</taxon>
        <taxon>Euteleostomi</taxon>
        <taxon>Amphibia</taxon>
        <taxon>Batrachia</taxon>
        <taxon>Anura</taxon>
        <taxon>Pipoidea</taxon>
        <taxon>Pipidae</taxon>
        <taxon>Pipinae</taxon>
        <taxon>Hymenochirus</taxon>
    </lineage>
</organism>
<sequence>MKFWKDFLFHNHHKELNHSDIHGRGSNHSLNSLPSAQITGHASEKSVASWAVSFERLLQDPLGIEYFTEFLKMEYSAENIFFWKECEKFHLIANEDSKMLSHESHRIYDEYLSTSSLCPVNVDHQAVITEDMLDRPSPHMFDAQQQQIFNLMKFDSYARFVKSPMYQECMLAEVEGRPLPSLNSSSTPPDANCTTHTSGVVMKKKLRAGKSLPIGIEGAGMDTAIDKLSRRSFKKKDKKGHHKEASDSNGHSSRRESQISLNSNNSLELSLVSSKSENEVGSTSSVDTEIEAKSIKYCCVYLPDGTASLTAIKADLTIQEMLAGVCEKRGYCPTDVKVFLVGHEEKALALDQECLVLADQEVRLENRISFELQIDPINKSFRIMSKPTKTIGEALHPVLEKYGLENQHFVLRKVGDPHALHLKSSVNEVAGQKLVLETLQECTNSPGHTSQHKHREDSSKKRNEDKKTPITEHICSPQKKSANCVHESSLNRHHGVHGKPKCHHMKDIEGLVELLNKAQCSRADDQRGLLCKEDLVLPEFLKLPKDDTCNKCYSLDNSREIKKNLPCNLDHLQAPEYSCEQGCSTNTISTIKTVRSGESEKKTESGIESVSAGTVLNTDKEAEMTISNHTSFPNASTDNNSMHFEKQTSV</sequence>
<dbReference type="InterPro" id="IPR036305">
    <property type="entry name" value="RGS_sf"/>
</dbReference>
<evidence type="ECO:0000256" key="2">
    <source>
        <dbReference type="ARBA" id="ARBA00022468"/>
    </source>
</evidence>
<dbReference type="Pfam" id="PF00615">
    <property type="entry name" value="RGS"/>
    <property type="match status" value="1"/>
</dbReference>
<dbReference type="Gene3D" id="1.10.167.10">
    <property type="entry name" value="Regulator of G-protein Signalling 4, domain 2"/>
    <property type="match status" value="1"/>
</dbReference>
<dbReference type="InterPro" id="IPR046993">
    <property type="entry name" value="RBD2_RGS14"/>
</dbReference>
<dbReference type="InterPro" id="IPR003116">
    <property type="entry name" value="RBD_dom"/>
</dbReference>
<dbReference type="PRINTS" id="PR01301">
    <property type="entry name" value="RGSPROTEIN"/>
</dbReference>
<feature type="region of interest" description="Disordered" evidence="6">
    <location>
        <begin position="442"/>
        <end position="471"/>
    </location>
</feature>
<feature type="domain" description="RBD" evidence="8">
    <location>
        <begin position="369"/>
        <end position="439"/>
    </location>
</feature>
<feature type="compositionally biased region" description="Basic and acidic residues" evidence="6">
    <location>
        <begin position="454"/>
        <end position="470"/>
    </location>
</feature>
<dbReference type="InterPro" id="IPR024066">
    <property type="entry name" value="RGS_subdom1/3"/>
</dbReference>
<dbReference type="FunFam" id="1.10.167.10:FF:000001">
    <property type="entry name" value="Putative regulator of g-protein signaling 12"/>
    <property type="match status" value="1"/>
</dbReference>
<evidence type="ECO:0000256" key="1">
    <source>
        <dbReference type="ARBA" id="ARBA00004496"/>
    </source>
</evidence>
<dbReference type="AlphaFoldDB" id="A0A8T2J264"/>
<dbReference type="OrthoDB" id="196547at2759"/>
<evidence type="ECO:0000256" key="6">
    <source>
        <dbReference type="SAM" id="MobiDB-lite"/>
    </source>
</evidence>
<dbReference type="InterPro" id="IPR003109">
    <property type="entry name" value="GoLoco_motif"/>
</dbReference>
<dbReference type="SUPFAM" id="SSF54236">
    <property type="entry name" value="Ubiquitin-like"/>
    <property type="match status" value="2"/>
</dbReference>
<proteinExistence type="predicted"/>
<keyword evidence="2" id="KW-0343">GTPase activation</keyword>
<dbReference type="Gene3D" id="3.10.20.90">
    <property type="entry name" value="Phosphatidylinositol 3-kinase Catalytic Subunit, Chain A, domain 1"/>
    <property type="match status" value="2"/>
</dbReference>
<dbReference type="GO" id="GO:0005886">
    <property type="term" value="C:plasma membrane"/>
    <property type="evidence" value="ECO:0007669"/>
    <property type="project" value="TreeGrafter"/>
</dbReference>
<evidence type="ECO:0000256" key="5">
    <source>
        <dbReference type="ARBA" id="ARBA00053238"/>
    </source>
</evidence>
<dbReference type="EMBL" id="JAACNH010000006">
    <property type="protein sequence ID" value="KAG8439325.1"/>
    <property type="molecule type" value="Genomic_DNA"/>
</dbReference>
<evidence type="ECO:0000313" key="9">
    <source>
        <dbReference type="EMBL" id="KAG8439325.1"/>
    </source>
</evidence>
<dbReference type="GO" id="GO:0007051">
    <property type="term" value="P:spindle organization"/>
    <property type="evidence" value="ECO:0007669"/>
    <property type="project" value="TreeGrafter"/>
</dbReference>
<dbReference type="GO" id="GO:0008277">
    <property type="term" value="P:regulation of G protein-coupled receptor signaling pathway"/>
    <property type="evidence" value="ECO:0007669"/>
    <property type="project" value="TreeGrafter"/>
</dbReference>
<feature type="domain" description="RGS" evidence="7">
    <location>
        <begin position="53"/>
        <end position="170"/>
    </location>
</feature>
<keyword evidence="3" id="KW-0963">Cytoplasm</keyword>
<dbReference type="PANTHER" id="PTHR45945">
    <property type="entry name" value="REGULATOR OF G-PROTEIN SIGNALING LOCO"/>
    <property type="match status" value="1"/>
</dbReference>
<dbReference type="InterPro" id="IPR016137">
    <property type="entry name" value="RGS"/>
</dbReference>
<feature type="domain" description="RBD" evidence="8">
    <location>
        <begin position="296"/>
        <end position="367"/>
    </location>
</feature>
<dbReference type="CDD" id="cd17139">
    <property type="entry name" value="RBD2_RGS14"/>
    <property type="match status" value="1"/>
</dbReference>
<feature type="compositionally biased region" description="Basic residues" evidence="6">
    <location>
        <begin position="232"/>
        <end position="242"/>
    </location>
</feature>
<dbReference type="Pfam" id="PF02196">
    <property type="entry name" value="RBD"/>
    <property type="match status" value="1"/>
</dbReference>
<dbReference type="SMART" id="SM00390">
    <property type="entry name" value="GoLoco"/>
    <property type="match status" value="1"/>
</dbReference>
<dbReference type="InterPro" id="IPR044926">
    <property type="entry name" value="RGS_subdomain_2"/>
</dbReference>
<feature type="compositionally biased region" description="Polar residues" evidence="6">
    <location>
        <begin position="629"/>
        <end position="642"/>
    </location>
</feature>
<name>A0A8T2J264_9PIPI</name>
<keyword evidence="10" id="KW-1185">Reference proteome</keyword>
<comment type="subcellular location">
    <subcellularLocation>
        <location evidence="1">Cytoplasm</location>
    </subcellularLocation>
</comment>
<evidence type="ECO:0000256" key="3">
    <source>
        <dbReference type="ARBA" id="ARBA00022490"/>
    </source>
</evidence>
<comment type="function">
    <text evidence="5">Regulates G protein-coupled receptor signaling cascades, including signaling downstream of the N-formylpeptide chemoattractant receptors and leukotriene receptors. Inhibits B cell chemotaxis. Inhibits signal transduction by increasing the GTPase activity of G protein alpha subunits, thereby driving them into their inactive GDP-bound form.</text>
</comment>
<evidence type="ECO:0000256" key="4">
    <source>
        <dbReference type="ARBA" id="ARBA00022737"/>
    </source>
</evidence>
<dbReference type="SMART" id="SM00455">
    <property type="entry name" value="RBD"/>
    <property type="match status" value="2"/>
</dbReference>
<dbReference type="PROSITE" id="PS50132">
    <property type="entry name" value="RGS"/>
    <property type="match status" value="1"/>
</dbReference>
<evidence type="ECO:0008006" key="11">
    <source>
        <dbReference type="Google" id="ProtNLM"/>
    </source>
</evidence>
<dbReference type="InterPro" id="IPR029071">
    <property type="entry name" value="Ubiquitin-like_domsf"/>
</dbReference>
<reference evidence="9" key="1">
    <citation type="thesis" date="2020" institute="ProQuest LLC" country="789 East Eisenhower Parkway, Ann Arbor, MI, USA">
        <title>Comparative Genomics and Chromosome Evolution.</title>
        <authorList>
            <person name="Mudd A.B."/>
        </authorList>
    </citation>
    <scope>NUCLEOTIDE SEQUENCE</scope>
    <source>
        <strain evidence="9">Female2</strain>
        <tissue evidence="9">Blood</tissue>
    </source>
</reference>
<evidence type="ECO:0000313" key="10">
    <source>
        <dbReference type="Proteomes" id="UP000812440"/>
    </source>
</evidence>
<dbReference type="CDD" id="cd17137">
    <property type="entry name" value="RBD1_RGS14"/>
    <property type="match status" value="1"/>
</dbReference>
<dbReference type="SUPFAM" id="SSF48097">
    <property type="entry name" value="Regulator of G-protein signaling, RGS"/>
    <property type="match status" value="1"/>
</dbReference>
<gene>
    <name evidence="9" type="ORF">GDO86_005521</name>
</gene>
<dbReference type="PROSITE" id="PS50877">
    <property type="entry name" value="GOLOCO"/>
    <property type="match status" value="1"/>
</dbReference>
<dbReference type="Proteomes" id="UP000812440">
    <property type="component" value="Chromosome 3"/>
</dbReference>
<dbReference type="GO" id="GO:0005737">
    <property type="term" value="C:cytoplasm"/>
    <property type="evidence" value="ECO:0007669"/>
    <property type="project" value="UniProtKB-SubCell"/>
</dbReference>
<protein>
    <recommendedName>
        <fullName evidence="11">Regulator of G-protein signaling 14</fullName>
    </recommendedName>
</protein>
<evidence type="ECO:0000259" key="7">
    <source>
        <dbReference type="PROSITE" id="PS50132"/>
    </source>
</evidence>
<dbReference type="GO" id="GO:0051301">
    <property type="term" value="P:cell division"/>
    <property type="evidence" value="ECO:0007669"/>
    <property type="project" value="TreeGrafter"/>
</dbReference>
<feature type="region of interest" description="Disordered" evidence="6">
    <location>
        <begin position="232"/>
        <end position="260"/>
    </location>
</feature>
<dbReference type="PANTHER" id="PTHR45945:SF2">
    <property type="entry name" value="REGULATOR OF G-PROTEIN SIGNALING 14"/>
    <property type="match status" value="1"/>
</dbReference>
<dbReference type="GO" id="GO:0007165">
    <property type="term" value="P:signal transduction"/>
    <property type="evidence" value="ECO:0007669"/>
    <property type="project" value="InterPro"/>
</dbReference>
<dbReference type="SMART" id="SM00315">
    <property type="entry name" value="RGS"/>
    <property type="match status" value="1"/>
</dbReference>
<dbReference type="Gene3D" id="1.10.196.10">
    <property type="match status" value="1"/>
</dbReference>
<accession>A0A8T2J264</accession>
<dbReference type="InterPro" id="IPR046995">
    <property type="entry name" value="RGS10/12/14-like"/>
</dbReference>
<dbReference type="Pfam" id="PF02188">
    <property type="entry name" value="GoLoco"/>
    <property type="match status" value="1"/>
</dbReference>
<dbReference type="PROSITE" id="PS50898">
    <property type="entry name" value="RBD"/>
    <property type="match status" value="2"/>
</dbReference>
<dbReference type="GO" id="GO:0005096">
    <property type="term" value="F:GTPase activator activity"/>
    <property type="evidence" value="ECO:0007669"/>
    <property type="project" value="UniProtKB-KW"/>
</dbReference>
<keyword evidence="4" id="KW-0677">Repeat</keyword>
<evidence type="ECO:0000259" key="8">
    <source>
        <dbReference type="PROSITE" id="PS50898"/>
    </source>
</evidence>
<feature type="region of interest" description="Disordered" evidence="6">
    <location>
        <begin position="629"/>
        <end position="650"/>
    </location>
</feature>
<dbReference type="GO" id="GO:0005634">
    <property type="term" value="C:nucleus"/>
    <property type="evidence" value="ECO:0007669"/>
    <property type="project" value="TreeGrafter"/>
</dbReference>